<feature type="chain" id="PRO_5021801923" evidence="1">
    <location>
        <begin position="22"/>
        <end position="354"/>
    </location>
</feature>
<accession>A0A518DPP7</accession>
<dbReference type="PROSITE" id="PS51257">
    <property type="entry name" value="PROKAR_LIPOPROTEIN"/>
    <property type="match status" value="1"/>
</dbReference>
<protein>
    <submittedName>
        <fullName evidence="2">Uncharacterized protein</fullName>
    </submittedName>
</protein>
<name>A0A518DPP7_9BACT</name>
<evidence type="ECO:0000313" key="2">
    <source>
        <dbReference type="EMBL" id="QDU93811.1"/>
    </source>
</evidence>
<sequence length="354" mass="39247" precursor="true">MQRAQTALLGLLTFSLGLACAGLSPVAAQEPAAAPAAAPGVTAPRAVIPRKLAPGILTVIPPVLADKETISGPAAVQDIVDMPGLAVTPNFLPLTQTLHEMAKEVTLRREVWGLEFAFKPLRMVRVDIPQPNGSMQNKLIWYMVYRVTNRGEHRGPTSEEDRFGQVLYGVGSVNRDIRFFPHLVLEGLVERTPAEIEAAAAAGRAELYQRKAYLDRLIPAAIPAIYARERPGAGIRLHNSVEISQVTIKPSVAGNENAVWGVATWENIDPRIDYLSVFIQGLTNAFEYETNTAGEVVFKHKTLQLNFWRPGDWLQEDESEIHYGVPIVDNAKKQAEIYSMYQVTEPLDFRWIFR</sequence>
<evidence type="ECO:0000256" key="1">
    <source>
        <dbReference type="SAM" id="SignalP"/>
    </source>
</evidence>
<dbReference type="AlphaFoldDB" id="A0A518DPP7"/>
<evidence type="ECO:0000313" key="3">
    <source>
        <dbReference type="Proteomes" id="UP000317648"/>
    </source>
</evidence>
<dbReference type="Proteomes" id="UP000317648">
    <property type="component" value="Chromosome"/>
</dbReference>
<dbReference type="RefSeq" id="WP_145051135.1">
    <property type="nucleotide sequence ID" value="NZ_CP036433.1"/>
</dbReference>
<dbReference type="KEGG" id="lcre:Pla8534_15940"/>
<dbReference type="OrthoDB" id="271268at2"/>
<gene>
    <name evidence="2" type="ORF">Pla8534_15940</name>
</gene>
<keyword evidence="1" id="KW-0732">Signal</keyword>
<organism evidence="2 3">
    <name type="scientific">Lignipirellula cremea</name>
    <dbReference type="NCBI Taxonomy" id="2528010"/>
    <lineage>
        <taxon>Bacteria</taxon>
        <taxon>Pseudomonadati</taxon>
        <taxon>Planctomycetota</taxon>
        <taxon>Planctomycetia</taxon>
        <taxon>Pirellulales</taxon>
        <taxon>Pirellulaceae</taxon>
        <taxon>Lignipirellula</taxon>
    </lineage>
</organism>
<reference evidence="2 3" key="1">
    <citation type="submission" date="2019-02" db="EMBL/GenBank/DDBJ databases">
        <title>Deep-cultivation of Planctomycetes and their phenomic and genomic characterization uncovers novel biology.</title>
        <authorList>
            <person name="Wiegand S."/>
            <person name="Jogler M."/>
            <person name="Boedeker C."/>
            <person name="Pinto D."/>
            <person name="Vollmers J."/>
            <person name="Rivas-Marin E."/>
            <person name="Kohn T."/>
            <person name="Peeters S.H."/>
            <person name="Heuer A."/>
            <person name="Rast P."/>
            <person name="Oberbeckmann S."/>
            <person name="Bunk B."/>
            <person name="Jeske O."/>
            <person name="Meyerdierks A."/>
            <person name="Storesund J.E."/>
            <person name="Kallscheuer N."/>
            <person name="Luecker S."/>
            <person name="Lage O.M."/>
            <person name="Pohl T."/>
            <person name="Merkel B.J."/>
            <person name="Hornburger P."/>
            <person name="Mueller R.-W."/>
            <person name="Bruemmer F."/>
            <person name="Labrenz M."/>
            <person name="Spormann A.M."/>
            <person name="Op den Camp H."/>
            <person name="Overmann J."/>
            <person name="Amann R."/>
            <person name="Jetten M.S.M."/>
            <person name="Mascher T."/>
            <person name="Medema M.H."/>
            <person name="Devos D.P."/>
            <person name="Kaster A.-K."/>
            <person name="Ovreas L."/>
            <person name="Rohde M."/>
            <person name="Galperin M.Y."/>
            <person name="Jogler C."/>
        </authorList>
    </citation>
    <scope>NUCLEOTIDE SEQUENCE [LARGE SCALE GENOMIC DNA]</scope>
    <source>
        <strain evidence="2 3">Pla85_3_4</strain>
    </source>
</reference>
<keyword evidence="3" id="KW-1185">Reference proteome</keyword>
<proteinExistence type="predicted"/>
<dbReference type="EMBL" id="CP036433">
    <property type="protein sequence ID" value="QDU93811.1"/>
    <property type="molecule type" value="Genomic_DNA"/>
</dbReference>
<feature type="signal peptide" evidence="1">
    <location>
        <begin position="1"/>
        <end position="21"/>
    </location>
</feature>